<name>A0A8E5HQ08_USTVR</name>
<protein>
    <recommendedName>
        <fullName evidence="3">HPP transmembrane region domain-containing protein</fullName>
    </recommendedName>
</protein>
<dbReference type="InterPro" id="IPR058581">
    <property type="entry name" value="TM_HPP"/>
</dbReference>
<evidence type="ECO:0000259" key="3">
    <source>
        <dbReference type="Pfam" id="PF04982"/>
    </source>
</evidence>
<proteinExistence type="predicted"/>
<keyword evidence="2" id="KW-0472">Membrane</keyword>
<dbReference type="InterPro" id="IPR007065">
    <property type="entry name" value="HPP"/>
</dbReference>
<feature type="transmembrane region" description="Helical" evidence="2">
    <location>
        <begin position="177"/>
        <end position="199"/>
    </location>
</feature>
<dbReference type="EMBL" id="CP072755">
    <property type="protein sequence ID" value="QUC19377.1"/>
    <property type="molecule type" value="Genomic_DNA"/>
</dbReference>
<feature type="transmembrane region" description="Helical" evidence="2">
    <location>
        <begin position="48"/>
        <end position="68"/>
    </location>
</feature>
<dbReference type="AlphaFoldDB" id="A0A8E5HQ08"/>
<sequence length="317" mass="34759">MSRPRSWNFNIDHYLNPFVPSPPWKYLPYPLTWFLGYRKTKPQETGNLVAVFWAFIGVFASLVLIQAVSTRVPSFESHGAPIIVGSFGAAAVLEFYTIEAPLAQPRNAIVGQLIATVIGIAVAKLFQLNHEFERVRWVAGALACALATALMALTKTVHPPAGATALLAVVDTTLVRIGWFLLPVVMLGCALMLGVALLVNNIQRRFPIYWWTPDNLGRTEPILQRPTSDEVKEHAVDQDDAMESSLPPAGSSAIVGTAGHTDSHPELQARDSGPRFNSGLQHPQEVVVIKRGVVLVPGHMYLTQEEAQLLETMSLRL</sequence>
<feature type="compositionally biased region" description="Basic and acidic residues" evidence="1">
    <location>
        <begin position="261"/>
        <end position="273"/>
    </location>
</feature>
<feature type="transmembrane region" description="Helical" evidence="2">
    <location>
        <begin position="138"/>
        <end position="157"/>
    </location>
</feature>
<keyword evidence="5" id="KW-1185">Reference proteome</keyword>
<dbReference type="RefSeq" id="XP_042997050.1">
    <property type="nucleotide sequence ID" value="XM_043141116.1"/>
</dbReference>
<evidence type="ECO:0000313" key="5">
    <source>
        <dbReference type="Proteomes" id="UP000027002"/>
    </source>
</evidence>
<evidence type="ECO:0000256" key="2">
    <source>
        <dbReference type="SAM" id="Phobius"/>
    </source>
</evidence>
<evidence type="ECO:0000313" key="4">
    <source>
        <dbReference type="EMBL" id="QUC19377.1"/>
    </source>
</evidence>
<keyword evidence="2" id="KW-1133">Transmembrane helix</keyword>
<dbReference type="PANTHER" id="PTHR33741:SF5">
    <property type="entry name" value="TRANSMEMBRANE PROTEIN DDB_G0269096-RELATED"/>
    <property type="match status" value="1"/>
</dbReference>
<evidence type="ECO:0000256" key="1">
    <source>
        <dbReference type="SAM" id="MobiDB-lite"/>
    </source>
</evidence>
<dbReference type="OrthoDB" id="2016548at2759"/>
<organism evidence="4 5">
    <name type="scientific">Ustilaginoidea virens</name>
    <name type="common">Rice false smut fungus</name>
    <name type="synonym">Villosiclava virens</name>
    <dbReference type="NCBI Taxonomy" id="1159556"/>
    <lineage>
        <taxon>Eukaryota</taxon>
        <taxon>Fungi</taxon>
        <taxon>Dikarya</taxon>
        <taxon>Ascomycota</taxon>
        <taxon>Pezizomycotina</taxon>
        <taxon>Sordariomycetes</taxon>
        <taxon>Hypocreomycetidae</taxon>
        <taxon>Hypocreales</taxon>
        <taxon>Clavicipitaceae</taxon>
        <taxon>Ustilaginoidea</taxon>
    </lineage>
</organism>
<dbReference type="Proteomes" id="UP000027002">
    <property type="component" value="Chromosome 3"/>
</dbReference>
<reference evidence="4" key="1">
    <citation type="submission" date="2020-03" db="EMBL/GenBank/DDBJ databases">
        <title>A mixture of massive structural variations and highly conserved coding sequences in Ustilaginoidea virens genome.</title>
        <authorList>
            <person name="Zhang K."/>
            <person name="Zhao Z."/>
            <person name="Zhang Z."/>
            <person name="Li Y."/>
            <person name="Hsiang T."/>
            <person name="Sun W."/>
        </authorList>
    </citation>
    <scope>NUCLEOTIDE SEQUENCE</scope>
    <source>
        <strain evidence="4">UV-8b</strain>
    </source>
</reference>
<dbReference type="PANTHER" id="PTHR33741">
    <property type="entry name" value="TRANSMEMBRANE PROTEIN DDB_G0269096-RELATED"/>
    <property type="match status" value="1"/>
</dbReference>
<accession>A0A8E5HQ08</accession>
<feature type="transmembrane region" description="Helical" evidence="2">
    <location>
        <begin position="109"/>
        <end position="126"/>
    </location>
</feature>
<feature type="region of interest" description="Disordered" evidence="1">
    <location>
        <begin position="226"/>
        <end position="279"/>
    </location>
</feature>
<feature type="compositionally biased region" description="Basic and acidic residues" evidence="1">
    <location>
        <begin position="227"/>
        <end position="237"/>
    </location>
</feature>
<dbReference type="KEGG" id="uvi:66064396"/>
<gene>
    <name evidence="4" type="ORF">UV8b_03618</name>
</gene>
<feature type="domain" description="HPP transmembrane region" evidence="3">
    <location>
        <begin position="45"/>
        <end position="207"/>
    </location>
</feature>
<keyword evidence="2" id="KW-0812">Transmembrane</keyword>
<dbReference type="Pfam" id="PF04982">
    <property type="entry name" value="TM_HPP"/>
    <property type="match status" value="1"/>
</dbReference>
<dbReference type="GeneID" id="66064396"/>